<gene>
    <name evidence="1" type="ORF">Q8Y70_08660</name>
</gene>
<organism evidence="1 2">
    <name type="scientific">Kosakonia sacchari</name>
    <dbReference type="NCBI Taxonomy" id="1158459"/>
    <lineage>
        <taxon>Bacteria</taxon>
        <taxon>Pseudomonadati</taxon>
        <taxon>Pseudomonadota</taxon>
        <taxon>Gammaproteobacteria</taxon>
        <taxon>Enterobacterales</taxon>
        <taxon>Enterobacteriaceae</taxon>
        <taxon>Kosakonia</taxon>
    </lineage>
</organism>
<proteinExistence type="predicted"/>
<evidence type="ECO:0000313" key="1">
    <source>
        <dbReference type="EMBL" id="WOZ79099.1"/>
    </source>
</evidence>
<keyword evidence="2" id="KW-1185">Reference proteome</keyword>
<dbReference type="EMBL" id="CP137744">
    <property type="protein sequence ID" value="WOZ79099.1"/>
    <property type="molecule type" value="Genomic_DNA"/>
</dbReference>
<dbReference type="Proteomes" id="UP001302368">
    <property type="component" value="Chromosome"/>
</dbReference>
<dbReference type="RefSeq" id="WP_305735666.1">
    <property type="nucleotide sequence ID" value="NZ_CP137744.1"/>
</dbReference>
<reference evidence="1 2" key="1">
    <citation type="submission" date="2023-10" db="EMBL/GenBank/DDBJ databases">
        <title>Genome sequencing of the isolated polysaccharide-producing bacterium Kosakonia sacchari KS2022.</title>
        <authorList>
            <person name="Yi X."/>
        </authorList>
    </citation>
    <scope>NUCLEOTIDE SEQUENCE [LARGE SCALE GENOMIC DNA]</scope>
    <source>
        <strain evidence="1 2">KS2022</strain>
    </source>
</reference>
<evidence type="ECO:0000313" key="2">
    <source>
        <dbReference type="Proteomes" id="UP001302368"/>
    </source>
</evidence>
<evidence type="ECO:0008006" key="3">
    <source>
        <dbReference type="Google" id="ProtNLM"/>
    </source>
</evidence>
<accession>A0ABZ0MUC5</accession>
<protein>
    <recommendedName>
        <fullName evidence="3">Integrase</fullName>
    </recommendedName>
</protein>
<name>A0ABZ0MUC5_9ENTR</name>
<sequence>MSLKLKPRTSALSDVAVARLKAVEAFQQELTSSLIKEMRQNGSLGETKRTVKRYTA</sequence>